<accession>A0A4P9YGS8</accession>
<name>A0A4P9YGS8_ROZAC</name>
<dbReference type="EMBL" id="ML005789">
    <property type="protein sequence ID" value="RKP17540.1"/>
    <property type="molecule type" value="Genomic_DNA"/>
</dbReference>
<evidence type="ECO:0000313" key="1">
    <source>
        <dbReference type="EMBL" id="RKP17540.1"/>
    </source>
</evidence>
<reference evidence="2" key="1">
    <citation type="journal article" date="2018" name="Nat. Microbiol.">
        <title>Leveraging single-cell genomics to expand the fungal tree of life.</title>
        <authorList>
            <person name="Ahrendt S.R."/>
            <person name="Quandt C.A."/>
            <person name="Ciobanu D."/>
            <person name="Clum A."/>
            <person name="Salamov A."/>
            <person name="Andreopoulos B."/>
            <person name="Cheng J.F."/>
            <person name="Woyke T."/>
            <person name="Pelin A."/>
            <person name="Henrissat B."/>
            <person name="Reynolds N.K."/>
            <person name="Benny G.L."/>
            <person name="Smith M.E."/>
            <person name="James T.Y."/>
            <person name="Grigoriev I.V."/>
        </authorList>
    </citation>
    <scope>NUCLEOTIDE SEQUENCE [LARGE SCALE GENOMIC DNA]</scope>
    <source>
        <strain evidence="2">CSF55</strain>
    </source>
</reference>
<evidence type="ECO:0000313" key="2">
    <source>
        <dbReference type="Proteomes" id="UP000281549"/>
    </source>
</evidence>
<sequence length="273" mass="31578">NRHYNENNQLIDITRPENFIPIENDHAHIIPTVPVKFVGTEGHLINVCKTPDKKNNLRQPGETSEFPIDRELDEYLLNDFESKICNSSVIPNPSIDPKGFLNDMQDMQLDVASHSEFTESHANWESFFHQEERNSTPLAQQKQEENIVPNSPYQTEATFQTIIPAGSPFKPNEWQLKLKRNLESLEGYLRKNMEESNIEEENKPVEMQFGNVVMDEAESKSRHTFHECNELAEDDAEKEFDEDPLAQLCERVTKLESHVQKLFSVVQEIALNK</sequence>
<dbReference type="Proteomes" id="UP000281549">
    <property type="component" value="Unassembled WGS sequence"/>
</dbReference>
<dbReference type="AlphaFoldDB" id="A0A4P9YGS8"/>
<organism evidence="1 2">
    <name type="scientific">Rozella allomycis (strain CSF55)</name>
    <dbReference type="NCBI Taxonomy" id="988480"/>
    <lineage>
        <taxon>Eukaryota</taxon>
        <taxon>Fungi</taxon>
        <taxon>Fungi incertae sedis</taxon>
        <taxon>Cryptomycota</taxon>
        <taxon>Cryptomycota incertae sedis</taxon>
        <taxon>Rozella</taxon>
    </lineage>
</organism>
<feature type="non-terminal residue" evidence="1">
    <location>
        <position position="1"/>
    </location>
</feature>
<proteinExistence type="predicted"/>
<gene>
    <name evidence="1" type="ORF">ROZALSC1DRAFT_30665</name>
</gene>
<protein>
    <submittedName>
        <fullName evidence="1">Uncharacterized protein</fullName>
    </submittedName>
</protein>